<comment type="catalytic activity">
    <reaction evidence="9">
        <text>adenylyl-molybdopterin + molybdate = Mo-molybdopterin + AMP + H(+)</text>
        <dbReference type="Rhea" id="RHEA:35047"/>
        <dbReference type="ChEBI" id="CHEBI:15378"/>
        <dbReference type="ChEBI" id="CHEBI:36264"/>
        <dbReference type="ChEBI" id="CHEBI:62727"/>
        <dbReference type="ChEBI" id="CHEBI:71302"/>
        <dbReference type="ChEBI" id="CHEBI:456215"/>
        <dbReference type="EC" id="2.10.1.1"/>
    </reaction>
</comment>
<dbReference type="GO" id="GO:0046872">
    <property type="term" value="F:metal ion binding"/>
    <property type="evidence" value="ECO:0007669"/>
    <property type="project" value="UniProtKB-KW"/>
</dbReference>
<dbReference type="InParanoid" id="A0A0F7IFC5"/>
<dbReference type="SUPFAM" id="SSF63867">
    <property type="entry name" value="MoeA C-terminal domain-like"/>
    <property type="match status" value="1"/>
</dbReference>
<dbReference type="Gene3D" id="2.170.190.11">
    <property type="entry name" value="Molybdopterin biosynthesis moea protein, domain 3"/>
    <property type="match status" value="1"/>
</dbReference>
<dbReference type="InterPro" id="IPR036425">
    <property type="entry name" value="MoaB/Mog-like_dom_sf"/>
</dbReference>
<dbReference type="GeneID" id="24803777"/>
<dbReference type="OrthoDB" id="31371at2157"/>
<dbReference type="InterPro" id="IPR005110">
    <property type="entry name" value="MoeA_linker/N"/>
</dbReference>
<dbReference type="GO" id="GO:0006777">
    <property type="term" value="P:Mo-molybdopterin cofactor biosynthetic process"/>
    <property type="evidence" value="ECO:0007669"/>
    <property type="project" value="UniProtKB-KW"/>
</dbReference>
<dbReference type="STRING" id="113653.GAH_01205"/>
<dbReference type="AlphaFoldDB" id="A0A0F7IFC5"/>
<evidence type="ECO:0000313" key="11">
    <source>
        <dbReference type="EMBL" id="AKG91485.1"/>
    </source>
</evidence>
<dbReference type="Pfam" id="PF00994">
    <property type="entry name" value="MoCF_biosynth"/>
    <property type="match status" value="1"/>
</dbReference>
<evidence type="ECO:0000256" key="2">
    <source>
        <dbReference type="ARBA" id="ARBA00005046"/>
    </source>
</evidence>
<organism evidence="11 12">
    <name type="scientific">Geoglobus ahangari</name>
    <dbReference type="NCBI Taxonomy" id="113653"/>
    <lineage>
        <taxon>Archaea</taxon>
        <taxon>Methanobacteriati</taxon>
        <taxon>Methanobacteriota</taxon>
        <taxon>Archaeoglobi</taxon>
        <taxon>Archaeoglobales</taxon>
        <taxon>Archaeoglobaceae</taxon>
        <taxon>Geoglobus</taxon>
    </lineage>
</organism>
<dbReference type="InterPro" id="IPR001453">
    <property type="entry name" value="MoaB/Mog_dom"/>
</dbReference>
<dbReference type="NCBIfam" id="NF045515">
    <property type="entry name" value="Glp_gephyrin"/>
    <property type="match status" value="1"/>
</dbReference>
<evidence type="ECO:0000256" key="7">
    <source>
        <dbReference type="ARBA" id="ARBA00022842"/>
    </source>
</evidence>
<evidence type="ECO:0000313" key="12">
    <source>
        <dbReference type="Proteomes" id="UP000034723"/>
    </source>
</evidence>
<reference evidence="11 12" key="1">
    <citation type="submission" date="2015-04" db="EMBL/GenBank/DDBJ databases">
        <title>The complete genome sequence of the hyperthermophilic, obligate iron-reducing archaeon Geoglobus ahangari strain 234T.</title>
        <authorList>
            <person name="Manzella M.P."/>
            <person name="Holmes D.E."/>
            <person name="Rocheleau J.M."/>
            <person name="Chung A."/>
            <person name="Reguera G."/>
            <person name="Kashefi K."/>
        </authorList>
    </citation>
    <scope>NUCLEOTIDE SEQUENCE [LARGE SCALE GENOMIC DNA]</scope>
    <source>
        <strain evidence="11 12">234</strain>
    </source>
</reference>
<evidence type="ECO:0000256" key="9">
    <source>
        <dbReference type="ARBA" id="ARBA00047317"/>
    </source>
</evidence>
<dbReference type="InterPro" id="IPR008284">
    <property type="entry name" value="MoCF_biosynth_CS"/>
</dbReference>
<protein>
    <recommendedName>
        <fullName evidence="3">molybdopterin molybdotransferase</fullName>
        <ecNumber evidence="3">2.10.1.1</ecNumber>
    </recommendedName>
</protein>
<keyword evidence="5 11" id="KW-0808">Transferase</keyword>
<dbReference type="InterPro" id="IPR005111">
    <property type="entry name" value="MoeA_C_domain_IV"/>
</dbReference>
<evidence type="ECO:0000259" key="10">
    <source>
        <dbReference type="SMART" id="SM00852"/>
    </source>
</evidence>
<dbReference type="InterPro" id="IPR036135">
    <property type="entry name" value="MoeA_linker/N_sf"/>
</dbReference>
<dbReference type="EMBL" id="CP011267">
    <property type="protein sequence ID" value="AKG91485.1"/>
    <property type="molecule type" value="Genomic_DNA"/>
</dbReference>
<dbReference type="Gene3D" id="3.90.105.10">
    <property type="entry name" value="Molybdopterin biosynthesis moea protein, domain 2"/>
    <property type="match status" value="1"/>
</dbReference>
<dbReference type="CDD" id="cd00887">
    <property type="entry name" value="MoeA"/>
    <property type="match status" value="1"/>
</dbReference>
<proteinExistence type="predicted"/>
<dbReference type="EC" id="2.10.1.1" evidence="3"/>
<dbReference type="GO" id="GO:0005737">
    <property type="term" value="C:cytoplasm"/>
    <property type="evidence" value="ECO:0007669"/>
    <property type="project" value="TreeGrafter"/>
</dbReference>
<dbReference type="Gene3D" id="3.40.980.10">
    <property type="entry name" value="MoaB/Mog-like domain"/>
    <property type="match status" value="1"/>
</dbReference>
<keyword evidence="6" id="KW-0479">Metal-binding</keyword>
<dbReference type="FunCoup" id="A0A0F7IFC5">
    <property type="interactions" value="102"/>
</dbReference>
<dbReference type="PANTHER" id="PTHR10192">
    <property type="entry name" value="MOLYBDOPTERIN BIOSYNTHESIS PROTEIN"/>
    <property type="match status" value="1"/>
</dbReference>
<dbReference type="UniPathway" id="UPA00344"/>
<dbReference type="Pfam" id="PF03454">
    <property type="entry name" value="MoeA_C"/>
    <property type="match status" value="1"/>
</dbReference>
<dbReference type="NCBIfam" id="TIGR00177">
    <property type="entry name" value="molyb_syn"/>
    <property type="match status" value="1"/>
</dbReference>
<dbReference type="SUPFAM" id="SSF63882">
    <property type="entry name" value="MoeA N-terminal region -like"/>
    <property type="match status" value="1"/>
</dbReference>
<dbReference type="RefSeq" id="WP_052747782.1">
    <property type="nucleotide sequence ID" value="NZ_CP011267.1"/>
</dbReference>
<dbReference type="FunFam" id="3.40.980.10:FF:000004">
    <property type="entry name" value="Molybdopterin molybdenumtransferase"/>
    <property type="match status" value="1"/>
</dbReference>
<keyword evidence="12" id="KW-1185">Reference proteome</keyword>
<accession>A0A0F7IFC5</accession>
<sequence length="535" mass="58391">MRRLIEAETAKEILSQVRIGYSVKEVAITEALGRVSAEDVFSPINIPPFRRSTRDGFAVISEDVSLASESSPVKLEVVGKVDAGEGTSLKIGRGQAVEISTGAVMPENADAVVMVENARVEGNVVWVKKGVSPKENVMSAGSDVQEGEVLVRAGEVIDTLKLGLLAGAGYGRVKVREMRVGIISTGNELTMPGEELEAGKIYDVNTYTIYAELKKLGATPVIYGIARDDREEMEDILEKALSECDAVITSGSTSAGKGDILYRIVEEKGEMVFHGVRVKPGKPFFFARVDEKPVFGLPGFPTSCLTIFLEFVAPAVARSLGYRIRRRVVRGRLAKRIYSEGRRELMPVFVVGNRIYPVEKGSGAITSLSEASGYMEIEEGEEIIERGSEREVRLFGKVYDYAFAGIDVFDLLELDAEVKGMYMSPELALLEFSRQSVDGVFYPDGEFEFGLVFAGKKGKTGAVSGYGVSADFLAKNHAQLVNLFRLGRLDGIYLLRPFAERFGIDGEEVGEVGIGFRSTPELEGVIGDQLRRLSR</sequence>
<dbReference type="PANTHER" id="PTHR10192:SF5">
    <property type="entry name" value="GEPHYRIN"/>
    <property type="match status" value="1"/>
</dbReference>
<evidence type="ECO:0000256" key="6">
    <source>
        <dbReference type="ARBA" id="ARBA00022723"/>
    </source>
</evidence>
<evidence type="ECO:0000256" key="8">
    <source>
        <dbReference type="ARBA" id="ARBA00023150"/>
    </source>
</evidence>
<comment type="cofactor">
    <cofactor evidence="1">
        <name>Mg(2+)</name>
        <dbReference type="ChEBI" id="CHEBI:18420"/>
    </cofactor>
</comment>
<dbReference type="SMART" id="SM00852">
    <property type="entry name" value="MoCF_biosynth"/>
    <property type="match status" value="1"/>
</dbReference>
<dbReference type="SUPFAM" id="SSF53218">
    <property type="entry name" value="Molybdenum cofactor biosynthesis proteins"/>
    <property type="match status" value="1"/>
</dbReference>
<keyword evidence="7" id="KW-0460">Magnesium</keyword>
<evidence type="ECO:0000256" key="3">
    <source>
        <dbReference type="ARBA" id="ARBA00013269"/>
    </source>
</evidence>
<dbReference type="Gene3D" id="2.40.340.10">
    <property type="entry name" value="MoeA, C-terminal, domain IV"/>
    <property type="match status" value="1"/>
</dbReference>
<dbReference type="PROSITE" id="PS01079">
    <property type="entry name" value="MOCF_BIOSYNTHESIS_2"/>
    <property type="match status" value="1"/>
</dbReference>
<evidence type="ECO:0000256" key="5">
    <source>
        <dbReference type="ARBA" id="ARBA00022679"/>
    </source>
</evidence>
<dbReference type="GO" id="GO:0061599">
    <property type="term" value="F:molybdopterin molybdotransferase activity"/>
    <property type="evidence" value="ECO:0007669"/>
    <property type="project" value="UniProtKB-EC"/>
</dbReference>
<comment type="pathway">
    <text evidence="2">Cofactor biosynthesis; molybdopterin biosynthesis.</text>
</comment>
<name>A0A0F7IFC5_9EURY</name>
<gene>
    <name evidence="11" type="ORF">GAH_01205</name>
</gene>
<dbReference type="HOGENOM" id="CLU_010186_7_2_2"/>
<keyword evidence="8" id="KW-0501">Molybdenum cofactor biosynthesis</keyword>
<dbReference type="InterPro" id="IPR038987">
    <property type="entry name" value="MoeA-like"/>
</dbReference>
<dbReference type="Pfam" id="PF03453">
    <property type="entry name" value="MoeA_N"/>
    <property type="match status" value="1"/>
</dbReference>
<dbReference type="Proteomes" id="UP000034723">
    <property type="component" value="Chromosome"/>
</dbReference>
<feature type="domain" description="MoaB/Mog" evidence="10">
    <location>
        <begin position="181"/>
        <end position="318"/>
    </location>
</feature>
<evidence type="ECO:0000256" key="4">
    <source>
        <dbReference type="ARBA" id="ARBA00022505"/>
    </source>
</evidence>
<dbReference type="KEGG" id="gah:GAH_01205"/>
<dbReference type="InterPro" id="IPR036688">
    <property type="entry name" value="MoeA_C_domain_IV_sf"/>
</dbReference>
<evidence type="ECO:0000256" key="1">
    <source>
        <dbReference type="ARBA" id="ARBA00001946"/>
    </source>
</evidence>
<keyword evidence="4" id="KW-0500">Molybdenum</keyword>